<keyword evidence="2" id="KW-1185">Reference proteome</keyword>
<organism evidence="1 2">
    <name type="scientific">Olleya namhaensis</name>
    <dbReference type="NCBI Taxonomy" id="1144750"/>
    <lineage>
        <taxon>Bacteria</taxon>
        <taxon>Pseudomonadati</taxon>
        <taxon>Bacteroidota</taxon>
        <taxon>Flavobacteriia</taxon>
        <taxon>Flavobacteriales</taxon>
        <taxon>Flavobacteriaceae</taxon>
    </lineage>
</organism>
<sequence length="76" mass="8912">MNKDNIYNKENEYKKEIFELLNDDFHETTDDSTIINLLKDLFLADVEDINNEDMIKSLLTDNISTEIVAKNTLKDE</sequence>
<evidence type="ECO:0000313" key="2">
    <source>
        <dbReference type="Proteomes" id="UP000199559"/>
    </source>
</evidence>
<dbReference type="EMBL" id="FORM01000001">
    <property type="protein sequence ID" value="SFI49716.1"/>
    <property type="molecule type" value="Genomic_DNA"/>
</dbReference>
<accession>A0A1I3IP35</accession>
<dbReference type="Proteomes" id="UP000199559">
    <property type="component" value="Unassembled WGS sequence"/>
</dbReference>
<dbReference type="AlphaFoldDB" id="A0A1I3IP35"/>
<gene>
    <name evidence="1" type="ORF">SAMN05443431_10150</name>
</gene>
<evidence type="ECO:0000313" key="1">
    <source>
        <dbReference type="EMBL" id="SFI49716.1"/>
    </source>
</evidence>
<reference evidence="2" key="1">
    <citation type="submission" date="2016-10" db="EMBL/GenBank/DDBJ databases">
        <authorList>
            <person name="Varghese N."/>
            <person name="Submissions S."/>
        </authorList>
    </citation>
    <scope>NUCLEOTIDE SEQUENCE [LARGE SCALE GENOMIC DNA]</scope>
    <source>
        <strain evidence="2">DSM 28881</strain>
    </source>
</reference>
<proteinExistence type="predicted"/>
<name>A0A1I3IP35_9FLAO</name>
<dbReference type="RefSeq" id="WP_090836431.1">
    <property type="nucleotide sequence ID" value="NZ_FORM01000001.1"/>
</dbReference>
<protein>
    <submittedName>
        <fullName evidence="1">Uncharacterized protein</fullName>
    </submittedName>
</protein>
<dbReference type="STRING" id="1144750.SAMN05443431_10150"/>